<dbReference type="GO" id="GO:0046872">
    <property type="term" value="F:metal ion binding"/>
    <property type="evidence" value="ECO:0007669"/>
    <property type="project" value="UniProtKB-KW"/>
</dbReference>
<comment type="cofactor">
    <cofactor evidence="1">
        <name>Mg(2+)</name>
        <dbReference type="ChEBI" id="CHEBI:18420"/>
    </cofactor>
</comment>
<keyword evidence="5" id="KW-0460">Magnesium</keyword>
<evidence type="ECO:0000256" key="5">
    <source>
        <dbReference type="ARBA" id="ARBA00022842"/>
    </source>
</evidence>
<evidence type="ECO:0000256" key="3">
    <source>
        <dbReference type="ARBA" id="ARBA00022679"/>
    </source>
</evidence>
<proteinExistence type="inferred from homology"/>
<dbReference type="PATRIC" id="fig|866536.3.peg.1693"/>
<dbReference type="KEGG" id="bbd:Belba_1632"/>
<dbReference type="GO" id="GO:0004659">
    <property type="term" value="F:prenyltransferase activity"/>
    <property type="evidence" value="ECO:0007669"/>
    <property type="project" value="InterPro"/>
</dbReference>
<evidence type="ECO:0000313" key="7">
    <source>
        <dbReference type="EMBL" id="AFL84238.1"/>
    </source>
</evidence>
<name>I3Z4S0_BELBD</name>
<gene>
    <name evidence="7" type="ordered locus">Belba_1632</name>
</gene>
<dbReference type="InterPro" id="IPR033749">
    <property type="entry name" value="Polyprenyl_synt_CS"/>
</dbReference>
<dbReference type="SUPFAM" id="SSF48576">
    <property type="entry name" value="Terpenoid synthases"/>
    <property type="match status" value="1"/>
</dbReference>
<dbReference type="Gene3D" id="1.10.600.10">
    <property type="entry name" value="Farnesyl Diphosphate Synthase"/>
    <property type="match status" value="1"/>
</dbReference>
<dbReference type="GO" id="GO:0008299">
    <property type="term" value="P:isoprenoid biosynthetic process"/>
    <property type="evidence" value="ECO:0007669"/>
    <property type="project" value="InterPro"/>
</dbReference>
<dbReference type="Proteomes" id="UP000006050">
    <property type="component" value="Chromosome"/>
</dbReference>
<dbReference type="PROSITE" id="PS00723">
    <property type="entry name" value="POLYPRENYL_SYNTHASE_1"/>
    <property type="match status" value="1"/>
</dbReference>
<dbReference type="EMBL" id="CP003281">
    <property type="protein sequence ID" value="AFL84238.1"/>
    <property type="molecule type" value="Genomic_DNA"/>
</dbReference>
<dbReference type="Pfam" id="PF00348">
    <property type="entry name" value="polyprenyl_synt"/>
    <property type="match status" value="1"/>
</dbReference>
<accession>I3Z4S0</accession>
<dbReference type="HOGENOM" id="CLU_014015_2_0_10"/>
<dbReference type="CDD" id="cd00685">
    <property type="entry name" value="Trans_IPPS_HT"/>
    <property type="match status" value="1"/>
</dbReference>
<sequence length="360" mass="40880">MFLANVFPFEEFHIGIIKPTALSNMESVVLLQHQSAMKPDLKQIQQPIATEMAEFEKKFRDFMKSKVKLLDHITNYIVKRKGKQMRPMFVFLTAGVSGQISESSYRGAALIELLHTATLVHDDVVDDANYRRGFFSVNALWKNKIAVLVGDYLLSRGLLLSVDNGDFDLLRIVSHAVREMSEGELLQIAKARKLDITEEVYYTIIRQKTASLIASCCAVGAATSGADAVMVEKMRDFGEKVGMAFQIKDDLFDYGEDEIGKPVGIDIKEKKMTLPLIFALNNASWLDKKRIIYMIRNRNEDKKAVNEVIDFVKKSGGLEYANKVMNTYFEEALTLLNEFPDSEYKTSLEGLVRYTIERKK</sequence>
<dbReference type="PROSITE" id="PS00444">
    <property type="entry name" value="POLYPRENYL_SYNTHASE_2"/>
    <property type="match status" value="1"/>
</dbReference>
<keyword evidence="4" id="KW-0479">Metal-binding</keyword>
<dbReference type="InterPro" id="IPR000092">
    <property type="entry name" value="Polyprenyl_synt"/>
</dbReference>
<evidence type="ECO:0000256" key="6">
    <source>
        <dbReference type="RuleBase" id="RU004466"/>
    </source>
</evidence>
<keyword evidence="8" id="KW-1185">Reference proteome</keyword>
<dbReference type="eggNOG" id="COG0142">
    <property type="taxonomic scope" value="Bacteria"/>
</dbReference>
<dbReference type="PANTHER" id="PTHR12001">
    <property type="entry name" value="GERANYLGERANYL PYROPHOSPHATE SYNTHASE"/>
    <property type="match status" value="1"/>
</dbReference>
<dbReference type="AlphaFoldDB" id="I3Z4S0"/>
<evidence type="ECO:0000256" key="1">
    <source>
        <dbReference type="ARBA" id="ARBA00001946"/>
    </source>
</evidence>
<evidence type="ECO:0000256" key="4">
    <source>
        <dbReference type="ARBA" id="ARBA00022723"/>
    </source>
</evidence>
<comment type="similarity">
    <text evidence="2 6">Belongs to the FPP/GGPP synthase family.</text>
</comment>
<keyword evidence="3 6" id="KW-0808">Transferase</keyword>
<dbReference type="InterPro" id="IPR008949">
    <property type="entry name" value="Isoprenoid_synthase_dom_sf"/>
</dbReference>
<evidence type="ECO:0000313" key="8">
    <source>
        <dbReference type="Proteomes" id="UP000006050"/>
    </source>
</evidence>
<dbReference type="STRING" id="866536.Belba_1632"/>
<protein>
    <submittedName>
        <fullName evidence="7">Geranylgeranyl pyrophosphate synthase</fullName>
    </submittedName>
</protein>
<evidence type="ECO:0000256" key="2">
    <source>
        <dbReference type="ARBA" id="ARBA00006706"/>
    </source>
</evidence>
<reference evidence="8" key="1">
    <citation type="submission" date="2012-06" db="EMBL/GenBank/DDBJ databases">
        <title>The complete genome of Belliella baltica DSM 15883.</title>
        <authorList>
            <person name="Lucas S."/>
            <person name="Copeland A."/>
            <person name="Lapidus A."/>
            <person name="Goodwin L."/>
            <person name="Pitluck S."/>
            <person name="Peters L."/>
            <person name="Mikhailova N."/>
            <person name="Davenport K."/>
            <person name="Kyrpides N."/>
            <person name="Mavromatis K."/>
            <person name="Pagani I."/>
            <person name="Ivanova N."/>
            <person name="Ovchinnikova G."/>
            <person name="Zeytun A."/>
            <person name="Detter J.C."/>
            <person name="Han C."/>
            <person name="Land M."/>
            <person name="Hauser L."/>
            <person name="Markowitz V."/>
            <person name="Cheng J.-F."/>
            <person name="Hugenholtz P."/>
            <person name="Woyke T."/>
            <person name="Wu D."/>
            <person name="Tindall B."/>
            <person name="Pomrenke H."/>
            <person name="Brambilla E."/>
            <person name="Klenk H.-P."/>
            <person name="Eisen J.A."/>
        </authorList>
    </citation>
    <scope>NUCLEOTIDE SEQUENCE [LARGE SCALE GENOMIC DNA]</scope>
    <source>
        <strain evidence="8">DSM 15883 / CIP 108006 / LMG 21964 / BA134</strain>
    </source>
</reference>
<dbReference type="SFLD" id="SFLDS00005">
    <property type="entry name" value="Isoprenoid_Synthase_Type_I"/>
    <property type="match status" value="1"/>
</dbReference>
<organism evidence="7 8">
    <name type="scientific">Belliella baltica (strain DSM 15883 / CIP 108006 / LMG 21964 / BA134)</name>
    <dbReference type="NCBI Taxonomy" id="866536"/>
    <lineage>
        <taxon>Bacteria</taxon>
        <taxon>Pseudomonadati</taxon>
        <taxon>Bacteroidota</taxon>
        <taxon>Cytophagia</taxon>
        <taxon>Cytophagales</taxon>
        <taxon>Cyclobacteriaceae</taxon>
        <taxon>Belliella</taxon>
    </lineage>
</organism>
<dbReference type="PANTHER" id="PTHR12001:SF69">
    <property type="entry name" value="ALL TRANS-POLYPRENYL-DIPHOSPHATE SYNTHASE PDSS1"/>
    <property type="match status" value="1"/>
</dbReference>